<dbReference type="GO" id="GO:0005886">
    <property type="term" value="C:plasma membrane"/>
    <property type="evidence" value="ECO:0007669"/>
    <property type="project" value="UniProtKB-SubCell"/>
</dbReference>
<keyword evidence="9" id="KW-1185">Reference proteome</keyword>
<gene>
    <name evidence="8" type="ORF">CKA38_14500</name>
</gene>
<dbReference type="KEGG" id="elut:CKA38_14500"/>
<keyword evidence="3" id="KW-1003">Cell membrane</keyword>
<keyword evidence="6 7" id="KW-0472">Membrane</keyword>
<protein>
    <submittedName>
        <fullName evidence="8">GlsB/YeaQ/YmgE family stress response membrane protein</fullName>
    </submittedName>
</protein>
<sequence length="88" mass="9405">MDTTSLIIFIIVGAFVGWLAGVIMRGFGFGIIGNIIVGVVGAFIGTWLFANVLKIQNIVSPLVDLVIYAMVGAIILLIVLGIFRKIVK</sequence>
<evidence type="ECO:0000256" key="3">
    <source>
        <dbReference type="ARBA" id="ARBA00022475"/>
    </source>
</evidence>
<comment type="similarity">
    <text evidence="2">Belongs to the UPF0410 family.</text>
</comment>
<organism evidence="8 9">
    <name type="scientific">Ereboglobus luteus</name>
    <dbReference type="NCBI Taxonomy" id="1796921"/>
    <lineage>
        <taxon>Bacteria</taxon>
        <taxon>Pseudomonadati</taxon>
        <taxon>Verrucomicrobiota</taxon>
        <taxon>Opitutia</taxon>
        <taxon>Opitutales</taxon>
        <taxon>Opitutaceae</taxon>
        <taxon>Ereboglobus</taxon>
    </lineage>
</organism>
<dbReference type="AlphaFoldDB" id="A0A2U8E6Y0"/>
<evidence type="ECO:0000256" key="4">
    <source>
        <dbReference type="ARBA" id="ARBA00022692"/>
    </source>
</evidence>
<dbReference type="EMBL" id="CP023004">
    <property type="protein sequence ID" value="AWI10302.1"/>
    <property type="molecule type" value="Genomic_DNA"/>
</dbReference>
<keyword evidence="4 7" id="KW-0812">Transmembrane</keyword>
<name>A0A2U8E6Y0_9BACT</name>
<dbReference type="InterPro" id="IPR007341">
    <property type="entry name" value="Transgly_assoc"/>
</dbReference>
<dbReference type="Proteomes" id="UP000244896">
    <property type="component" value="Chromosome"/>
</dbReference>
<evidence type="ECO:0000313" key="8">
    <source>
        <dbReference type="EMBL" id="AWI10302.1"/>
    </source>
</evidence>
<comment type="subcellular location">
    <subcellularLocation>
        <location evidence="1">Cell membrane</location>
        <topology evidence="1">Multi-pass membrane protein</topology>
    </subcellularLocation>
</comment>
<dbReference type="PANTHER" id="PTHR33884:SF3">
    <property type="entry name" value="UPF0410 PROTEIN YMGE"/>
    <property type="match status" value="1"/>
</dbReference>
<evidence type="ECO:0000256" key="5">
    <source>
        <dbReference type="ARBA" id="ARBA00022989"/>
    </source>
</evidence>
<reference evidence="8 9" key="1">
    <citation type="journal article" date="2018" name="Syst. Appl. Microbiol.">
        <title>Ereboglobus luteus gen. nov. sp. nov. from cockroach guts, and new insights into the oxygen relationship of the genera Opitutus and Didymococcus (Verrucomicrobia: Opitutaceae).</title>
        <authorList>
            <person name="Tegtmeier D."/>
            <person name="Belitz A."/>
            <person name="Radek R."/>
            <person name="Heimerl T."/>
            <person name="Brune A."/>
        </authorList>
    </citation>
    <scope>NUCLEOTIDE SEQUENCE [LARGE SCALE GENOMIC DNA]</scope>
    <source>
        <strain evidence="8 9">Ho45</strain>
    </source>
</reference>
<evidence type="ECO:0000256" key="6">
    <source>
        <dbReference type="ARBA" id="ARBA00023136"/>
    </source>
</evidence>
<keyword evidence="5 7" id="KW-1133">Transmembrane helix</keyword>
<feature type="transmembrane region" description="Helical" evidence="7">
    <location>
        <begin position="31"/>
        <end position="53"/>
    </location>
</feature>
<proteinExistence type="inferred from homology"/>
<dbReference type="PANTHER" id="PTHR33884">
    <property type="entry name" value="UPF0410 PROTEIN YMGE"/>
    <property type="match status" value="1"/>
</dbReference>
<evidence type="ECO:0000256" key="7">
    <source>
        <dbReference type="SAM" id="Phobius"/>
    </source>
</evidence>
<evidence type="ECO:0000313" key="9">
    <source>
        <dbReference type="Proteomes" id="UP000244896"/>
    </source>
</evidence>
<feature type="transmembrane region" description="Helical" evidence="7">
    <location>
        <begin position="65"/>
        <end position="83"/>
    </location>
</feature>
<evidence type="ECO:0000256" key="1">
    <source>
        <dbReference type="ARBA" id="ARBA00004651"/>
    </source>
</evidence>
<accession>A0A2U8E6Y0</accession>
<feature type="transmembrane region" description="Helical" evidence="7">
    <location>
        <begin position="6"/>
        <end position="24"/>
    </location>
</feature>
<dbReference type="Pfam" id="PF04226">
    <property type="entry name" value="Transgly_assoc"/>
    <property type="match status" value="1"/>
</dbReference>
<evidence type="ECO:0000256" key="2">
    <source>
        <dbReference type="ARBA" id="ARBA00011006"/>
    </source>
</evidence>